<protein>
    <submittedName>
        <fullName evidence="2">Uncharacterized protein</fullName>
    </submittedName>
</protein>
<dbReference type="OrthoDB" id="886692at2"/>
<keyword evidence="1" id="KW-1133">Transmembrane helix</keyword>
<accession>A0A1I5YPU7</accession>
<organism evidence="2 3">
    <name type="scientific">Parafilimonas terrae</name>
    <dbReference type="NCBI Taxonomy" id="1465490"/>
    <lineage>
        <taxon>Bacteria</taxon>
        <taxon>Pseudomonadati</taxon>
        <taxon>Bacteroidota</taxon>
        <taxon>Chitinophagia</taxon>
        <taxon>Chitinophagales</taxon>
        <taxon>Chitinophagaceae</taxon>
        <taxon>Parafilimonas</taxon>
    </lineage>
</organism>
<sequence length="106" mass="11985">MQTNNNQNSNNNKAPQILNASSNFLGFCFVVLTSIKLFKFSAVTIIDEVTAISFVLFMTSCLCAFLSIRSKTKRADMYETIAEYSFLAGLFSIFFMTILFLLEIIH</sequence>
<dbReference type="STRING" id="1465490.SAMN05444277_11396"/>
<gene>
    <name evidence="2" type="ORF">SAMN05444277_11396</name>
</gene>
<dbReference type="Proteomes" id="UP000199031">
    <property type="component" value="Unassembled WGS sequence"/>
</dbReference>
<keyword evidence="1" id="KW-0472">Membrane</keyword>
<evidence type="ECO:0000313" key="2">
    <source>
        <dbReference type="EMBL" id="SFQ46233.1"/>
    </source>
</evidence>
<proteinExistence type="predicted"/>
<reference evidence="2 3" key="1">
    <citation type="submission" date="2016-10" db="EMBL/GenBank/DDBJ databases">
        <authorList>
            <person name="de Groot N.N."/>
        </authorList>
    </citation>
    <scope>NUCLEOTIDE SEQUENCE [LARGE SCALE GENOMIC DNA]</scope>
    <source>
        <strain evidence="2 3">DSM 28286</strain>
    </source>
</reference>
<keyword evidence="3" id="KW-1185">Reference proteome</keyword>
<keyword evidence="1" id="KW-0812">Transmembrane</keyword>
<dbReference type="RefSeq" id="WP_090661901.1">
    <property type="nucleotide sequence ID" value="NZ_FOXQ01000013.1"/>
</dbReference>
<name>A0A1I5YPU7_9BACT</name>
<evidence type="ECO:0000256" key="1">
    <source>
        <dbReference type="SAM" id="Phobius"/>
    </source>
</evidence>
<feature type="transmembrane region" description="Helical" evidence="1">
    <location>
        <begin position="81"/>
        <end position="102"/>
    </location>
</feature>
<dbReference type="AlphaFoldDB" id="A0A1I5YPU7"/>
<dbReference type="EMBL" id="FOXQ01000013">
    <property type="protein sequence ID" value="SFQ46233.1"/>
    <property type="molecule type" value="Genomic_DNA"/>
</dbReference>
<feature type="transmembrane region" description="Helical" evidence="1">
    <location>
        <begin position="50"/>
        <end position="69"/>
    </location>
</feature>
<feature type="transmembrane region" description="Helical" evidence="1">
    <location>
        <begin position="20"/>
        <end position="38"/>
    </location>
</feature>
<evidence type="ECO:0000313" key="3">
    <source>
        <dbReference type="Proteomes" id="UP000199031"/>
    </source>
</evidence>